<proteinExistence type="predicted"/>
<evidence type="ECO:0000313" key="2">
    <source>
        <dbReference type="EMBL" id="EGS22285.1"/>
    </source>
</evidence>
<dbReference type="EMBL" id="GL988040">
    <property type="protein sequence ID" value="EGS22285.1"/>
    <property type="molecule type" value="Genomic_DNA"/>
</dbReference>
<dbReference type="HOGENOM" id="CLU_1209698_0_0_1"/>
<dbReference type="PANTHER" id="PTHR37848:SF1">
    <property type="entry name" value="SUN DOMAIN-CONTAINING PROTEIN"/>
    <property type="match status" value="1"/>
</dbReference>
<accession>G0S2Q2</accession>
<dbReference type="Proteomes" id="UP000008066">
    <property type="component" value="Unassembled WGS sequence"/>
</dbReference>
<reference evidence="2 3" key="1">
    <citation type="journal article" date="2011" name="Cell">
        <title>Insight into structure and assembly of the nuclear pore complex by utilizing the genome of a eukaryotic thermophile.</title>
        <authorList>
            <person name="Amlacher S."/>
            <person name="Sarges P."/>
            <person name="Flemming D."/>
            <person name="van Noort V."/>
            <person name="Kunze R."/>
            <person name="Devos D.P."/>
            <person name="Arumugam M."/>
            <person name="Bork P."/>
            <person name="Hurt E."/>
        </authorList>
    </citation>
    <scope>NUCLEOTIDE SEQUENCE [LARGE SCALE GENOMIC DNA]</scope>
    <source>
        <strain evidence="3">DSM 1495 / CBS 144.50 / IMI 039719</strain>
    </source>
</reference>
<dbReference type="RefSeq" id="XP_006692304.1">
    <property type="nucleotide sequence ID" value="XM_006692241.1"/>
</dbReference>
<protein>
    <submittedName>
        <fullName evidence="2">Uncharacterized protein</fullName>
    </submittedName>
</protein>
<dbReference type="PANTHER" id="PTHR37848">
    <property type="entry name" value="EXPRESSED PROTEIN"/>
    <property type="match status" value="1"/>
</dbReference>
<dbReference type="KEGG" id="cthr:CTHT_0018060"/>
<feature type="compositionally biased region" description="Low complexity" evidence="1">
    <location>
        <begin position="11"/>
        <end position="24"/>
    </location>
</feature>
<dbReference type="GeneID" id="18255844"/>
<evidence type="ECO:0000313" key="3">
    <source>
        <dbReference type="Proteomes" id="UP000008066"/>
    </source>
</evidence>
<sequence length="229" mass="25223">MGKPDPTLSAPVPSQGPGESSSGSNTSIPPQRLPDHNIPIPDPNDLPPLYSEIDNDVLLDAPLLNQTQDSNPLDFDDGFTYPTGLRTINSSNLNACYLSSDLATDPVELQSFVTRLASHPPRPHIRILGTHDETEVRDGKKSTRVETDFDISIDLTPYLYAPDRQAWSELRTVENHESTRRGTVFASRAPGVQGDLELAGQAKPTLTEWCHRFSFDADPKHELQRAGDD</sequence>
<dbReference type="OrthoDB" id="203796at2759"/>
<name>G0S2Q2_CHATD</name>
<keyword evidence="3" id="KW-1185">Reference proteome</keyword>
<feature type="region of interest" description="Disordered" evidence="1">
    <location>
        <begin position="1"/>
        <end position="51"/>
    </location>
</feature>
<dbReference type="eggNOG" id="ENOG502S4VJ">
    <property type="taxonomic scope" value="Eukaryota"/>
</dbReference>
<gene>
    <name evidence="2" type="ORF">CTHT_0018060</name>
</gene>
<dbReference type="AlphaFoldDB" id="G0S2Q2"/>
<evidence type="ECO:0000256" key="1">
    <source>
        <dbReference type="SAM" id="MobiDB-lite"/>
    </source>
</evidence>
<organism evidence="3">
    <name type="scientific">Chaetomium thermophilum (strain DSM 1495 / CBS 144.50 / IMI 039719)</name>
    <name type="common">Thermochaetoides thermophila</name>
    <dbReference type="NCBI Taxonomy" id="759272"/>
    <lineage>
        <taxon>Eukaryota</taxon>
        <taxon>Fungi</taxon>
        <taxon>Dikarya</taxon>
        <taxon>Ascomycota</taxon>
        <taxon>Pezizomycotina</taxon>
        <taxon>Sordariomycetes</taxon>
        <taxon>Sordariomycetidae</taxon>
        <taxon>Sordariales</taxon>
        <taxon>Chaetomiaceae</taxon>
        <taxon>Thermochaetoides</taxon>
    </lineage>
</organism>